<dbReference type="PANTHER" id="PTHR21974:SF2">
    <property type="entry name" value="RE15880P"/>
    <property type="match status" value="1"/>
</dbReference>
<evidence type="ECO:0000313" key="1">
    <source>
        <dbReference type="EMBL" id="GFQ66539.1"/>
    </source>
</evidence>
<dbReference type="AlphaFoldDB" id="A0A8X6F142"/>
<accession>A0A8X6F142</accession>
<proteinExistence type="predicted"/>
<keyword evidence="2" id="KW-1185">Reference proteome</keyword>
<gene>
    <name evidence="1" type="primary">AVEN_52750_1</name>
    <name evidence="1" type="ORF">TNCT_386171</name>
</gene>
<dbReference type="GO" id="GO:0005929">
    <property type="term" value="C:cilium"/>
    <property type="evidence" value="ECO:0007669"/>
    <property type="project" value="TreeGrafter"/>
</dbReference>
<protein>
    <submittedName>
        <fullName evidence="1">Uncharacterized protein</fullName>
    </submittedName>
</protein>
<dbReference type="PANTHER" id="PTHR21974">
    <property type="entry name" value="RE15880P"/>
    <property type="match status" value="1"/>
</dbReference>
<evidence type="ECO:0000313" key="2">
    <source>
        <dbReference type="Proteomes" id="UP000887116"/>
    </source>
</evidence>
<dbReference type="Proteomes" id="UP000887116">
    <property type="component" value="Unassembled WGS sequence"/>
</dbReference>
<sequence>MLNERSWLINSIFGGAYGSERENRLEKEYDFLQERKNHIDQAHFKWKQAQIMARQACAQLGLAVQKWRELLEIPEK</sequence>
<organism evidence="1 2">
    <name type="scientific">Trichonephila clavata</name>
    <name type="common">Joro spider</name>
    <name type="synonym">Nephila clavata</name>
    <dbReference type="NCBI Taxonomy" id="2740835"/>
    <lineage>
        <taxon>Eukaryota</taxon>
        <taxon>Metazoa</taxon>
        <taxon>Ecdysozoa</taxon>
        <taxon>Arthropoda</taxon>
        <taxon>Chelicerata</taxon>
        <taxon>Arachnida</taxon>
        <taxon>Araneae</taxon>
        <taxon>Araneomorphae</taxon>
        <taxon>Entelegynae</taxon>
        <taxon>Araneoidea</taxon>
        <taxon>Nephilidae</taxon>
        <taxon>Trichonephila</taxon>
    </lineage>
</organism>
<comment type="caution">
    <text evidence="1">The sequence shown here is derived from an EMBL/GenBank/DDBJ whole genome shotgun (WGS) entry which is preliminary data.</text>
</comment>
<dbReference type="OrthoDB" id="6430987at2759"/>
<dbReference type="EMBL" id="BMAO01000385">
    <property type="protein sequence ID" value="GFQ66539.1"/>
    <property type="molecule type" value="Genomic_DNA"/>
</dbReference>
<reference evidence="1" key="1">
    <citation type="submission" date="2020-07" db="EMBL/GenBank/DDBJ databases">
        <title>Multicomponent nature underlies the extraordinary mechanical properties of spider dragline silk.</title>
        <authorList>
            <person name="Kono N."/>
            <person name="Nakamura H."/>
            <person name="Mori M."/>
            <person name="Yoshida Y."/>
            <person name="Ohtoshi R."/>
            <person name="Malay A.D."/>
            <person name="Moran D.A.P."/>
            <person name="Tomita M."/>
            <person name="Numata K."/>
            <person name="Arakawa K."/>
        </authorList>
    </citation>
    <scope>NUCLEOTIDE SEQUENCE</scope>
</reference>
<name>A0A8X6F142_TRICU</name>